<dbReference type="PANTHER" id="PTHR45527:SF1">
    <property type="entry name" value="FATTY ACID SYNTHASE"/>
    <property type="match status" value="1"/>
</dbReference>
<gene>
    <name evidence="3" type="ORF">GA0070216_1432</name>
</gene>
<dbReference type="InterPro" id="IPR000873">
    <property type="entry name" value="AMP-dep_synth/lig_dom"/>
</dbReference>
<dbReference type="Pfam" id="PF00668">
    <property type="entry name" value="Condensation"/>
    <property type="match status" value="1"/>
</dbReference>
<feature type="domain" description="Condensation" evidence="2">
    <location>
        <begin position="5"/>
        <end position="420"/>
    </location>
</feature>
<dbReference type="Gene3D" id="2.30.38.10">
    <property type="entry name" value="Luciferase, Domain 3"/>
    <property type="match status" value="1"/>
</dbReference>
<evidence type="ECO:0000259" key="2">
    <source>
        <dbReference type="Pfam" id="PF00668"/>
    </source>
</evidence>
<dbReference type="GO" id="GO:0009366">
    <property type="term" value="C:enterobactin synthetase complex"/>
    <property type="evidence" value="ECO:0007669"/>
    <property type="project" value="TreeGrafter"/>
</dbReference>
<dbReference type="PANTHER" id="PTHR45527">
    <property type="entry name" value="NONRIBOSOMAL PEPTIDE SYNTHETASE"/>
    <property type="match status" value="1"/>
</dbReference>
<dbReference type="NCBIfam" id="TIGR01733">
    <property type="entry name" value="AA-adenyl-dom"/>
    <property type="match status" value="1"/>
</dbReference>
<dbReference type="FunFam" id="3.40.50.12780:FF:000012">
    <property type="entry name" value="Non-ribosomal peptide synthetase"/>
    <property type="match status" value="1"/>
</dbReference>
<dbReference type="FunFam" id="3.40.50.980:FF:000001">
    <property type="entry name" value="Non-ribosomal peptide synthetase"/>
    <property type="match status" value="1"/>
</dbReference>
<evidence type="ECO:0000313" key="4">
    <source>
        <dbReference type="Proteomes" id="UP000198797"/>
    </source>
</evidence>
<dbReference type="Proteomes" id="UP000198797">
    <property type="component" value="Unassembled WGS sequence"/>
</dbReference>
<dbReference type="SUPFAM" id="SSF56801">
    <property type="entry name" value="Acetyl-CoA synthetase-like"/>
    <property type="match status" value="1"/>
</dbReference>
<dbReference type="EMBL" id="FMCU01000043">
    <property type="protein sequence ID" value="SCF49990.1"/>
    <property type="molecule type" value="Genomic_DNA"/>
</dbReference>
<dbReference type="GO" id="GO:0047527">
    <property type="term" value="F:2,3-dihydroxybenzoate-serine ligase activity"/>
    <property type="evidence" value="ECO:0007669"/>
    <property type="project" value="TreeGrafter"/>
</dbReference>
<dbReference type="GO" id="GO:0005829">
    <property type="term" value="C:cytosol"/>
    <property type="evidence" value="ECO:0007669"/>
    <property type="project" value="TreeGrafter"/>
</dbReference>
<evidence type="ECO:0000259" key="1">
    <source>
        <dbReference type="Pfam" id="PF00501"/>
    </source>
</evidence>
<dbReference type="AlphaFoldDB" id="A0A1C5AXP2"/>
<feature type="domain" description="AMP-dependent synthetase/ligase" evidence="1">
    <location>
        <begin position="444"/>
        <end position="787"/>
    </location>
</feature>
<proteinExistence type="predicted"/>
<dbReference type="GO" id="GO:0009239">
    <property type="term" value="P:enterobactin biosynthetic process"/>
    <property type="evidence" value="ECO:0007669"/>
    <property type="project" value="TreeGrafter"/>
</dbReference>
<dbReference type="Pfam" id="PF00501">
    <property type="entry name" value="AMP-binding"/>
    <property type="match status" value="1"/>
</dbReference>
<name>A0A1C5AXP2_9ACTN</name>
<dbReference type="Gene3D" id="3.40.50.980">
    <property type="match status" value="2"/>
</dbReference>
<evidence type="ECO:0000313" key="3">
    <source>
        <dbReference type="EMBL" id="SCF49990.1"/>
    </source>
</evidence>
<dbReference type="InterPro" id="IPR045851">
    <property type="entry name" value="AMP-bd_C_sf"/>
</dbReference>
<accession>A0A1C5AXP2</accession>
<dbReference type="PROSITE" id="PS00455">
    <property type="entry name" value="AMP_BINDING"/>
    <property type="match status" value="1"/>
</dbReference>
<dbReference type="Gene3D" id="3.30.559.10">
    <property type="entry name" value="Chloramphenicol acetyltransferase-like domain"/>
    <property type="match status" value="1"/>
</dbReference>
<dbReference type="RefSeq" id="WP_091254883.1">
    <property type="nucleotide sequence ID" value="NZ_FMCU01000043.1"/>
</dbReference>
<dbReference type="GO" id="GO:0008610">
    <property type="term" value="P:lipid biosynthetic process"/>
    <property type="evidence" value="ECO:0007669"/>
    <property type="project" value="UniProtKB-ARBA"/>
</dbReference>
<dbReference type="GO" id="GO:0031177">
    <property type="term" value="F:phosphopantetheine binding"/>
    <property type="evidence" value="ECO:0007669"/>
    <property type="project" value="TreeGrafter"/>
</dbReference>
<dbReference type="SUPFAM" id="SSF52777">
    <property type="entry name" value="CoA-dependent acyltransferases"/>
    <property type="match status" value="2"/>
</dbReference>
<dbReference type="InterPro" id="IPR023213">
    <property type="entry name" value="CAT-like_dom_sf"/>
</dbReference>
<dbReference type="Gene3D" id="3.30.300.30">
    <property type="match status" value="1"/>
</dbReference>
<keyword evidence="4" id="KW-1185">Reference proteome</keyword>
<reference evidence="4" key="1">
    <citation type="submission" date="2016-06" db="EMBL/GenBank/DDBJ databases">
        <authorList>
            <person name="Varghese N."/>
            <person name="Submissions Spin"/>
        </authorList>
    </citation>
    <scope>NUCLEOTIDE SEQUENCE [LARGE SCALE GENOMIC DNA]</scope>
    <source>
        <strain evidence="4">DSM 44100</strain>
    </source>
</reference>
<dbReference type="InterPro" id="IPR020845">
    <property type="entry name" value="AMP-binding_CS"/>
</dbReference>
<sequence>MADAMTPLSFAQLSLWERAAPNRRASDLTVPLVLRLTGELDPADLAARLGRVIDHHEALRVRIVDDAEPAQTVTDGWTVPVQDRLSGESLDATVDRVLREETARTFDLTAGPLFAPRIVRLAPKDHLLVLTAHQLAADPGSMRLIAAALTADPMGPTVSFLETLMAYREGLRSDGVTAHRQYWKSVLATAPHLLELPLDRVRPAVGRAVTSQVAYRFFGRSELSRLAESCSADLFAVLSTGVQSLLARVSGMDDFVLGTLPAAPDVVGRLVEPVPLRCDLTGDPTVAEAVADAHRVHRDAVAHAHIPFAEIVELAGVGSGGGQHPLLQTMVTLHEPIAAAFALPGVAVSRLFSNPPRSAFDLTFDFTVEDAAVELCLGYSPDLWNRTTVEQLARYLATLLRGMAAEPDRPLGAVPMVSPGQAGVVGTVQVNGDDPTLLHELVLAQASATPDAVAVEFGDRSVSYRQLVTWADLLSQRLTEAGVGPESRVGVCLERSVELVVGLLGVLMAGGAYVPLDPLYPAERLAFMARDAELTAVLTTGELRALVVGNDVATLEVTTPEVPPAAALPTARAGVSPENVAYLIYTSGSTGVPKGVAVTHRNLVNHMHWITSRFGIRSDERVLQRTSFSFDGSVWEFWMPLMMGGTLVVLEPDRHADLGYLVDHMERHRVTTAQLAPHLLSLFLDQDLRGRTPTLRNIFTGGEQLAADVPPRAAAFGPLLHNLYGPTEVTMNAAAWTVRRHEMPPVPIGVPVDNAFLCVVDRYGALVPTGVVGELLVGGAGVSRGYLGRAALTASRFVADPFSGLPGQRLYRTGDRVRRRPTGEFEFLGRVDDQVKVRGFRVELGEIESVIRASPDVAEAVVVAVGEREAARLVAYVVPAR</sequence>
<organism evidence="3 4">
    <name type="scientific">Micromonospora matsumotoense</name>
    <dbReference type="NCBI Taxonomy" id="121616"/>
    <lineage>
        <taxon>Bacteria</taxon>
        <taxon>Bacillati</taxon>
        <taxon>Actinomycetota</taxon>
        <taxon>Actinomycetes</taxon>
        <taxon>Micromonosporales</taxon>
        <taxon>Micromonosporaceae</taxon>
        <taxon>Micromonospora</taxon>
    </lineage>
</organism>
<dbReference type="InterPro" id="IPR010071">
    <property type="entry name" value="AA_adenyl_dom"/>
</dbReference>
<protein>
    <submittedName>
        <fullName evidence="3">Amino acid adenylation domain-containing protein</fullName>
    </submittedName>
</protein>
<dbReference type="Gene3D" id="3.30.559.30">
    <property type="entry name" value="Nonribosomal peptide synthetase, condensation domain"/>
    <property type="match status" value="1"/>
</dbReference>
<dbReference type="STRING" id="121616.GA0070216_1432"/>
<dbReference type="GO" id="GO:0043041">
    <property type="term" value="P:amino acid activation for nonribosomal peptide biosynthetic process"/>
    <property type="evidence" value="ECO:0007669"/>
    <property type="project" value="TreeGrafter"/>
</dbReference>
<dbReference type="InterPro" id="IPR001242">
    <property type="entry name" value="Condensation_dom"/>
</dbReference>
<dbReference type="OrthoDB" id="2472181at2"/>